<evidence type="ECO:0000256" key="1">
    <source>
        <dbReference type="SAM" id="MobiDB-lite"/>
    </source>
</evidence>
<evidence type="ECO:0008006" key="4">
    <source>
        <dbReference type="Google" id="ProtNLM"/>
    </source>
</evidence>
<evidence type="ECO:0000313" key="3">
    <source>
        <dbReference type="Proteomes" id="UP000319040"/>
    </source>
</evidence>
<dbReference type="RefSeq" id="WP_142531515.1">
    <property type="nucleotide sequence ID" value="NZ_FXTB01000001.1"/>
</dbReference>
<dbReference type="Proteomes" id="UP000319040">
    <property type="component" value="Unassembled WGS sequence"/>
</dbReference>
<evidence type="ECO:0000313" key="2">
    <source>
        <dbReference type="EMBL" id="SMO33319.1"/>
    </source>
</evidence>
<name>A0A521AEV9_SACCC</name>
<sequence>MDLNKLSENQDKLLKKLENAKQQLLKNPHVLAVGIGIKETNNQFTDDIAFRVFVAEKKSLKSLKTDELIPQKIEDVITDVLTPYKVTNRPGVCGSEREVVKKYRPLHAGIPISPDPQGYGTLGWFGTLDSDGSTVMLSNFHVMYDPFVSANTVDNTEKKIAQPQLGRVSKCCCCECGSDNVIGKTVLGVYSSSPLTSTAVDCAIAKIDTEFTSDLSLNITNDSTSEVLTVSGTAAAVVGTTVRKIGARSGFTTGTVVHIGDTAVEATDPDGATIAIRTGQVLVIPVPSETYQVKDDTNDLCKFAFSNSGDSGSVILNASNQIVALLYGGDEVSNSVDVTFGNNIANVLSALSSNGSAITLSTTPSGSGLRSRKASSTLAAKPSPGSLTNKLQIIRDANNESLLYKLYDKHFEEVLGLVNECRAVTLVWQRNQGPAYVAAIARTAKVESYKVPLEINGSSRQELLKAMLHALIENGSEKLIEDLQLHGEKLIATMLNGISISDFALELLKAGYIDNIPNIFNSKI</sequence>
<protein>
    <recommendedName>
        <fullName evidence="4">Trypsin-like peptidase domain-containing protein</fullName>
    </recommendedName>
</protein>
<proteinExistence type="predicted"/>
<accession>A0A521AEV9</accession>
<dbReference type="SUPFAM" id="SSF50494">
    <property type="entry name" value="Trypsin-like serine proteases"/>
    <property type="match status" value="1"/>
</dbReference>
<feature type="compositionally biased region" description="Polar residues" evidence="1">
    <location>
        <begin position="363"/>
        <end position="378"/>
    </location>
</feature>
<dbReference type="OrthoDB" id="8549450at2"/>
<organism evidence="2 3">
    <name type="scientific">Saccharicrinis carchari</name>
    <dbReference type="NCBI Taxonomy" id="1168039"/>
    <lineage>
        <taxon>Bacteria</taxon>
        <taxon>Pseudomonadati</taxon>
        <taxon>Bacteroidota</taxon>
        <taxon>Bacteroidia</taxon>
        <taxon>Marinilabiliales</taxon>
        <taxon>Marinilabiliaceae</taxon>
        <taxon>Saccharicrinis</taxon>
    </lineage>
</organism>
<reference evidence="2 3" key="1">
    <citation type="submission" date="2017-05" db="EMBL/GenBank/DDBJ databases">
        <authorList>
            <person name="Varghese N."/>
            <person name="Submissions S."/>
        </authorList>
    </citation>
    <scope>NUCLEOTIDE SEQUENCE [LARGE SCALE GENOMIC DNA]</scope>
    <source>
        <strain evidence="2 3">DSM 27040</strain>
    </source>
</reference>
<dbReference type="InterPro" id="IPR043504">
    <property type="entry name" value="Peptidase_S1_PA_chymotrypsin"/>
</dbReference>
<dbReference type="Gene3D" id="2.40.10.10">
    <property type="entry name" value="Trypsin-like serine proteases"/>
    <property type="match status" value="2"/>
</dbReference>
<feature type="region of interest" description="Disordered" evidence="1">
    <location>
        <begin position="363"/>
        <end position="383"/>
    </location>
</feature>
<gene>
    <name evidence="2" type="ORF">SAMN06265379_10194</name>
</gene>
<keyword evidence="3" id="KW-1185">Reference proteome</keyword>
<dbReference type="EMBL" id="FXTB01000001">
    <property type="protein sequence ID" value="SMO33319.1"/>
    <property type="molecule type" value="Genomic_DNA"/>
</dbReference>
<dbReference type="AlphaFoldDB" id="A0A521AEV9"/>
<dbReference type="InterPro" id="IPR009003">
    <property type="entry name" value="Peptidase_S1_PA"/>
</dbReference>